<evidence type="ECO:0008006" key="4">
    <source>
        <dbReference type="Google" id="ProtNLM"/>
    </source>
</evidence>
<feature type="region of interest" description="Disordered" evidence="1">
    <location>
        <begin position="929"/>
        <end position="971"/>
    </location>
</feature>
<evidence type="ECO:0000313" key="3">
    <source>
        <dbReference type="Proteomes" id="UP001190700"/>
    </source>
</evidence>
<dbReference type="AlphaFoldDB" id="A0AAE0BK12"/>
<organism evidence="2 3">
    <name type="scientific">Cymbomonas tetramitiformis</name>
    <dbReference type="NCBI Taxonomy" id="36881"/>
    <lineage>
        <taxon>Eukaryota</taxon>
        <taxon>Viridiplantae</taxon>
        <taxon>Chlorophyta</taxon>
        <taxon>Pyramimonadophyceae</taxon>
        <taxon>Pyramimonadales</taxon>
        <taxon>Pyramimonadaceae</taxon>
        <taxon>Cymbomonas</taxon>
    </lineage>
</organism>
<reference evidence="2 3" key="1">
    <citation type="journal article" date="2015" name="Genome Biol. Evol.">
        <title>Comparative Genomics of a Bacterivorous Green Alga Reveals Evolutionary Causalities and Consequences of Phago-Mixotrophic Mode of Nutrition.</title>
        <authorList>
            <person name="Burns J.A."/>
            <person name="Paasch A."/>
            <person name="Narechania A."/>
            <person name="Kim E."/>
        </authorList>
    </citation>
    <scope>NUCLEOTIDE SEQUENCE [LARGE SCALE GENOMIC DNA]</scope>
    <source>
        <strain evidence="2 3">PLY_AMNH</strain>
    </source>
</reference>
<feature type="region of interest" description="Disordered" evidence="1">
    <location>
        <begin position="1034"/>
        <end position="1062"/>
    </location>
</feature>
<evidence type="ECO:0000256" key="1">
    <source>
        <dbReference type="SAM" id="MobiDB-lite"/>
    </source>
</evidence>
<proteinExistence type="predicted"/>
<accession>A0AAE0BK12</accession>
<evidence type="ECO:0000313" key="2">
    <source>
        <dbReference type="EMBL" id="KAK3237318.1"/>
    </source>
</evidence>
<feature type="compositionally biased region" description="Basic residues" evidence="1">
    <location>
        <begin position="829"/>
        <end position="840"/>
    </location>
</feature>
<feature type="region of interest" description="Disordered" evidence="1">
    <location>
        <begin position="789"/>
        <end position="851"/>
    </location>
</feature>
<feature type="compositionally biased region" description="Basic and acidic residues" evidence="1">
    <location>
        <begin position="931"/>
        <end position="946"/>
    </location>
</feature>
<feature type="compositionally biased region" description="Basic residues" evidence="1">
    <location>
        <begin position="295"/>
        <end position="305"/>
    </location>
</feature>
<protein>
    <recommendedName>
        <fullName evidence="4">SWIM-type domain-containing protein</fullName>
    </recommendedName>
</protein>
<feature type="compositionally biased region" description="Basic and acidic residues" evidence="1">
    <location>
        <begin position="841"/>
        <end position="851"/>
    </location>
</feature>
<name>A0AAE0BK12_9CHLO</name>
<gene>
    <name evidence="2" type="ORF">CYMTET_52600</name>
</gene>
<comment type="caution">
    <text evidence="2">The sequence shown here is derived from an EMBL/GenBank/DDBJ whole genome shotgun (WGS) entry which is preliminary data.</text>
</comment>
<sequence>MRSTSGTRILKEPTVETDDTTNTTIMLNRALTVLFCEIAGLPTQIMRQLLHKSQHSSDNFLLSDRAETINLIRRSFEAATGGNGGWTRVLEAELVQLGLPELAVPVREGLCAAAGVVTREFLKELDDELQQRLVTQPEGHVALDVDMMEPEEAAQNAPVGQFNGDALDADALDSTPLPAQHTEPVMELVNSRVTGACRRIMHAALHSAAALTTSPLDPRSATEASGKPTSAPLSPLALPSIILPFIDNYRAAPRTTTTAPPSIATSFPCNTSTASASATSNIAAMHQADEPGRGRPSRPQKRRRKAGAEDADASATGIVALGNIVEGQGMKGHGGRYYCGKYVGSAGYQGGSERFCTQLNGVAGRQACFCDGRCGPFSGCQCTGCYRATFEASPSAGCRSGERQATPAPTRAALTLAQLKRVHVASKKAELTITQVTVARVGAGYGLLPSRVRLIVCFLGGVRLRVESAPQRIRGLLDDPPGAHDAMTLFSCSCKVDPLEPGPASQRRPAKGGDESLCVHALGLPRALLCDAQLNEHMVDLSQEDCGFLGAPAPPGPPYGLFGTPAPPAEQARQQLVDRLLTGNVSLFLLDAASGLRRAVDAARGALGMPSMAHHLLSGSVMPSAMQQLLNEAYGKPAEGTGKEAALAAALGLAIRAGALQGDHLERADWAQGTHGVPVGAPLPPGESLCAAARPCSEGGASGLECHVGGRPASLFAPEMLVLLAAACGSTVDRHVADANVMEEGLAALPPSVAASALLHLCLVHGHWDRHRALLEQAVARINEVAGGSGRRRIGAKQGGGVGDSAPAQNGHEAEGGDSGGTGRETRLGRKLRSNPHGKRQRGEAEPVVEDRPKVAGCGGAAQGGPRLCSGVWGLDVLWGGGAMVHSLHYPRTGLVALARLYNIVSGGASDAAAAADASDAAAASDAADAANDKGGDDASGDDDRNASGGALGGKSERKPVPAPGATTAPGDAAVAGFARMRLTVTMPLVYLPAQKCVAARVVDEDERSGGRPVSFSGLQGEGVREWVRENAQRQTLRGGGYKSRSSPPASAPPVEAGQAAEAGTTRGTYLVTLGVKDALSGELSLQGGCTPLAGAAEDALWSDALRASAPADTGAEGSAILRCMAGCPDASHSHLAPCRHQLAVLRAVSCQQVWGREMTEVEREEEALVGSAGDGGAAVPSVADGARLHWALAQLPSVKDALDRDARENGGQVLLQRLVERLGSGGVGGDGPAALGPAGGARGEAMRPCLDVGRYVAGL</sequence>
<dbReference type="Proteomes" id="UP001190700">
    <property type="component" value="Unassembled WGS sequence"/>
</dbReference>
<dbReference type="EMBL" id="LGRX02034644">
    <property type="protein sequence ID" value="KAK3237318.1"/>
    <property type="molecule type" value="Genomic_DNA"/>
</dbReference>
<feature type="region of interest" description="Disordered" evidence="1">
    <location>
        <begin position="214"/>
        <end position="233"/>
    </location>
</feature>
<feature type="region of interest" description="Disordered" evidence="1">
    <location>
        <begin position="285"/>
        <end position="312"/>
    </location>
</feature>
<keyword evidence="3" id="KW-1185">Reference proteome</keyword>